<proteinExistence type="predicted"/>
<comment type="caution">
    <text evidence="2">The sequence shown here is derived from an EMBL/GenBank/DDBJ whole genome shotgun (WGS) entry which is preliminary data.</text>
</comment>
<dbReference type="InterPro" id="IPR012334">
    <property type="entry name" value="Pectin_lyas_fold"/>
</dbReference>
<gene>
    <name evidence="2" type="ORF">VB854_14045</name>
</gene>
<evidence type="ECO:0000313" key="3">
    <source>
        <dbReference type="Proteomes" id="UP001301728"/>
    </source>
</evidence>
<keyword evidence="3" id="KW-1185">Reference proteome</keyword>
<feature type="region of interest" description="Disordered" evidence="1">
    <location>
        <begin position="379"/>
        <end position="403"/>
    </location>
</feature>
<dbReference type="Proteomes" id="UP001301728">
    <property type="component" value="Unassembled WGS sequence"/>
</dbReference>
<accession>A0ABU5TZ98</accession>
<sequence>SLGTGSSGSISIQAQEVLFDNQVNISSGTFGAGNGGNITIETEQIRVLNNSRIFSGVLLPNESEITSVEIPQNRRGGTVFIQASESVVIDGEGTSINATVGQEGAIGNGGNIIIETGRLTVSNQAFLSTAAFGIGDAGPINLQAETIELIGNSFIGAIVSETGVGNGGTVTIDAEQLTVRNQSAILVGSQSSRGNPGNIDVSASQVRLENEGRLEAESITGQGGNITINSPDISVRRQSAISAAGSQSGQTFDGNIDINSNFLVLLENSQIVTSAFDPTGGSNINIRPLESAELAVLQSQNSIINAAGELSIDDTLNFDPPESTQVEVVDPAALIAQDPCKQRGDSQFIITGRGGIAFNPTQDLFAVPELELSLIEPVTPSVNRSSRSRQQQSKKRDNNTVDSRTIVPARGWIRDEKGDVILVGYDPTKTGVQRQPQPLPNQCNSEE</sequence>
<dbReference type="EMBL" id="JAYGHT010000074">
    <property type="protein sequence ID" value="MEA5520065.1"/>
    <property type="molecule type" value="Genomic_DNA"/>
</dbReference>
<dbReference type="Gene3D" id="2.160.20.10">
    <property type="entry name" value="Single-stranded right-handed beta-helix, Pectin lyase-like"/>
    <property type="match status" value="1"/>
</dbReference>
<dbReference type="InterPro" id="IPR011050">
    <property type="entry name" value="Pectin_lyase_fold/virulence"/>
</dbReference>
<feature type="region of interest" description="Disordered" evidence="1">
    <location>
        <begin position="425"/>
        <end position="447"/>
    </location>
</feature>
<dbReference type="SUPFAM" id="SSF51126">
    <property type="entry name" value="Pectin lyase-like"/>
    <property type="match status" value="2"/>
</dbReference>
<feature type="compositionally biased region" description="Polar residues" evidence="1">
    <location>
        <begin position="430"/>
        <end position="447"/>
    </location>
</feature>
<reference evidence="2 3" key="1">
    <citation type="submission" date="2023-12" db="EMBL/GenBank/DDBJ databases">
        <title>Baltic Sea Cyanobacteria.</title>
        <authorList>
            <person name="Delbaje E."/>
            <person name="Fewer D.P."/>
            <person name="Shishido T.K."/>
        </authorList>
    </citation>
    <scope>NUCLEOTIDE SEQUENCE [LARGE SCALE GENOMIC DNA]</scope>
    <source>
        <strain evidence="2 3">CCNP 1315</strain>
    </source>
</reference>
<evidence type="ECO:0008006" key="4">
    <source>
        <dbReference type="Google" id="ProtNLM"/>
    </source>
</evidence>
<protein>
    <recommendedName>
        <fullName evidence="4">S-layer family protein</fullName>
    </recommendedName>
</protein>
<name>A0ABU5TZ98_9CYAN</name>
<evidence type="ECO:0000313" key="2">
    <source>
        <dbReference type="EMBL" id="MEA5520065.1"/>
    </source>
</evidence>
<evidence type="ECO:0000256" key="1">
    <source>
        <dbReference type="SAM" id="MobiDB-lite"/>
    </source>
</evidence>
<feature type="non-terminal residue" evidence="2">
    <location>
        <position position="1"/>
    </location>
</feature>
<organism evidence="2 3">
    <name type="scientific">Limnoraphis robusta CCNP1315</name>
    <dbReference type="NCBI Taxonomy" id="3110306"/>
    <lineage>
        <taxon>Bacteria</taxon>
        <taxon>Bacillati</taxon>
        <taxon>Cyanobacteriota</taxon>
        <taxon>Cyanophyceae</taxon>
        <taxon>Oscillatoriophycideae</taxon>
        <taxon>Oscillatoriales</taxon>
        <taxon>Sirenicapillariaceae</taxon>
        <taxon>Limnoraphis</taxon>
    </lineage>
</organism>